<dbReference type="EMBL" id="VXIS01000005">
    <property type="protein sequence ID" value="KAA8914476.1"/>
    <property type="molecule type" value="Genomic_DNA"/>
</dbReference>
<keyword evidence="1" id="KW-1133">Transmembrane helix</keyword>
<evidence type="ECO:0000313" key="2">
    <source>
        <dbReference type="EMBL" id="KAA8914476.1"/>
    </source>
</evidence>
<comment type="caution">
    <text evidence="2">The sequence shown here is derived from an EMBL/GenBank/DDBJ whole genome shotgun (WGS) entry which is preliminary data.</text>
</comment>
<evidence type="ECO:0000256" key="1">
    <source>
        <dbReference type="SAM" id="Phobius"/>
    </source>
</evidence>
<evidence type="ECO:0000313" key="3">
    <source>
        <dbReference type="Proteomes" id="UP000326924"/>
    </source>
</evidence>
<gene>
    <name evidence="2" type="ORF">FN846DRAFT_1006701</name>
</gene>
<dbReference type="InParanoid" id="A0A5J5FBM5"/>
<name>A0A5J5FBM5_9PEZI</name>
<keyword evidence="3" id="KW-1185">Reference proteome</keyword>
<proteinExistence type="predicted"/>
<feature type="transmembrane region" description="Helical" evidence="1">
    <location>
        <begin position="6"/>
        <end position="28"/>
    </location>
</feature>
<dbReference type="AlphaFoldDB" id="A0A5J5FBM5"/>
<feature type="transmembrane region" description="Helical" evidence="1">
    <location>
        <begin position="83"/>
        <end position="103"/>
    </location>
</feature>
<organism evidence="2 3">
    <name type="scientific">Sphaerosporella brunnea</name>
    <dbReference type="NCBI Taxonomy" id="1250544"/>
    <lineage>
        <taxon>Eukaryota</taxon>
        <taxon>Fungi</taxon>
        <taxon>Dikarya</taxon>
        <taxon>Ascomycota</taxon>
        <taxon>Pezizomycotina</taxon>
        <taxon>Pezizomycetes</taxon>
        <taxon>Pezizales</taxon>
        <taxon>Pyronemataceae</taxon>
        <taxon>Sphaerosporella</taxon>
    </lineage>
</organism>
<protein>
    <submittedName>
        <fullName evidence="2">Uncharacterized protein</fullName>
    </submittedName>
</protein>
<keyword evidence="1" id="KW-0812">Transmembrane</keyword>
<sequence>MSAPSISYLALLVAILIHLARFITYVSLLKNAFDVIGISRRIDRLEPTPLPEKVDDEKLVNLCHDGELEALTRMQNDGVMTCYCKLGICAVCFFVLTGIEMIADVVDLEF</sequence>
<dbReference type="Proteomes" id="UP000326924">
    <property type="component" value="Unassembled WGS sequence"/>
</dbReference>
<accession>A0A5J5FBM5</accession>
<keyword evidence="1" id="KW-0472">Membrane</keyword>
<reference evidence="2 3" key="1">
    <citation type="submission" date="2019-09" db="EMBL/GenBank/DDBJ databases">
        <title>Draft genome of the ectomycorrhizal ascomycete Sphaerosporella brunnea.</title>
        <authorList>
            <consortium name="DOE Joint Genome Institute"/>
            <person name="Benucci G.M."/>
            <person name="Marozzi G."/>
            <person name="Antonielli L."/>
            <person name="Sanchez S."/>
            <person name="Marco P."/>
            <person name="Wang X."/>
            <person name="Falini L.B."/>
            <person name="Barry K."/>
            <person name="Haridas S."/>
            <person name="Lipzen A."/>
            <person name="Labutti K."/>
            <person name="Grigoriev I.V."/>
            <person name="Murat C."/>
            <person name="Martin F."/>
            <person name="Albertini E."/>
            <person name="Donnini D."/>
            <person name="Bonito G."/>
        </authorList>
    </citation>
    <scope>NUCLEOTIDE SEQUENCE [LARGE SCALE GENOMIC DNA]</scope>
    <source>
        <strain evidence="2 3">Sb_GMNB300</strain>
    </source>
</reference>